<sequence length="128" mass="14888">MIETNKFYFLYDREGFVRTTGVNQHMVRILDKLGPIKMQMQRGDCVYNLFETSDGRIMTGDHIAKEYDFKWSFHITEREAQFFKELPMPVAEVPVMPLAIPEIRLTITTMEEVHSAIIMLQGLKDASV</sequence>
<dbReference type="Proteomes" id="UP000204657">
    <property type="component" value="Segment"/>
</dbReference>
<organism evidence="1 2">
    <name type="scientific">Edwardsiella phage PEi20</name>
    <dbReference type="NCBI Taxonomy" id="1608310"/>
    <lineage>
        <taxon>Viruses</taxon>
        <taxon>Duplodnaviria</taxon>
        <taxon>Heunggongvirae</taxon>
        <taxon>Uroviricota</taxon>
        <taxon>Caudoviricetes</taxon>
        <taxon>Pantevenvirales</taxon>
        <taxon>Straboviridae</taxon>
        <taxon>Tevenvirinae</taxon>
        <taxon>Kanagawavirus</taxon>
        <taxon>Kanagawavirus pei20</taxon>
    </lineage>
</organism>
<dbReference type="RefSeq" id="YP_009190168.1">
    <property type="nucleotide sequence ID" value="NC_028683.1"/>
</dbReference>
<protein>
    <submittedName>
        <fullName evidence="1">Uncharacterized protein</fullName>
    </submittedName>
</protein>
<dbReference type="KEGG" id="vg:26519173"/>
<evidence type="ECO:0000313" key="2">
    <source>
        <dbReference type="Proteomes" id="UP000204657"/>
    </source>
</evidence>
<proteinExistence type="predicted"/>
<name>A0A0B6VSK4_9CAUD</name>
<accession>A0A0B6VSK4</accession>
<dbReference type="EMBL" id="AP014714">
    <property type="protein sequence ID" value="BAQ22660.1"/>
    <property type="molecule type" value="Genomic_DNA"/>
</dbReference>
<dbReference type="GeneID" id="26519173"/>
<evidence type="ECO:0000313" key="1">
    <source>
        <dbReference type="EMBL" id="BAQ22660.1"/>
    </source>
</evidence>
<reference evidence="1 2" key="1">
    <citation type="submission" date="2015-02" db="EMBL/GenBank/DDBJ databases">
        <title>Complete genome sequences of Edwardsiella bacteriophages, PEi20 and PEi26.</title>
        <authorList>
            <person name="Yasuike M."/>
            <person name="Nishiki I."/>
            <person name="Iwasaki Y."/>
            <person name="Nakamura Y."/>
            <person name="Fujiwara A."/>
            <person name="Hassan E.S."/>
            <person name="Mahmoud M.M."/>
            <person name="Kawato Y."/>
            <person name="Nagai S."/>
            <person name="Kobayashi T."/>
            <person name="Ototake M."/>
            <person name="Nakai T."/>
        </authorList>
    </citation>
    <scope>NUCLEOTIDE SEQUENCE [LARGE SCALE GENOMIC DNA]</scope>
</reference>
<keyword evidence="2" id="KW-1185">Reference proteome</keyword>